<sequence length="124" mass="13932">REGDLILKEQQGERELLFDLRTSSDPGSMKDNIRTRLSSQQMSASLLRMCIRPAQPLLHSRHSFLRHSSTCSTGAVLSKPEKTRFGLTKVTLIVVPFLYVGGIISREGAAWLEENDIFSPEDDD</sequence>
<dbReference type="PANTHER" id="PTHR33904:SF1">
    <property type="entry name" value="ESSENTIAL MCU REGULATOR, MITOCHONDRIAL"/>
    <property type="match status" value="1"/>
</dbReference>
<feature type="non-terminal residue" evidence="15">
    <location>
        <position position="1"/>
    </location>
</feature>
<evidence type="ECO:0000256" key="11">
    <source>
        <dbReference type="ARBA" id="ARBA00023065"/>
    </source>
</evidence>
<keyword evidence="10" id="KW-1133">Transmembrane helix</keyword>
<keyword evidence="13" id="KW-0472">Membrane</keyword>
<evidence type="ECO:0000256" key="5">
    <source>
        <dbReference type="ARBA" id="ARBA00022568"/>
    </source>
</evidence>
<keyword evidence="16" id="KW-1185">Reference proteome</keyword>
<keyword evidence="6" id="KW-0812">Transmembrane</keyword>
<evidence type="ECO:0000313" key="15">
    <source>
        <dbReference type="EMBL" id="CAH3019950.1"/>
    </source>
</evidence>
<keyword evidence="5 14" id="KW-0109">Calcium transport</keyword>
<keyword evidence="9 14" id="KW-0809">Transit peptide</keyword>
<dbReference type="Proteomes" id="UP001159427">
    <property type="component" value="Unassembled WGS sequence"/>
</dbReference>
<evidence type="ECO:0000256" key="4">
    <source>
        <dbReference type="ARBA" id="ARBA00022448"/>
    </source>
</evidence>
<evidence type="ECO:0000313" key="16">
    <source>
        <dbReference type="Proteomes" id="UP001159427"/>
    </source>
</evidence>
<dbReference type="Pfam" id="PF10161">
    <property type="entry name" value="DDDD"/>
    <property type="match status" value="1"/>
</dbReference>
<evidence type="ECO:0000256" key="3">
    <source>
        <dbReference type="ARBA" id="ARBA00022180"/>
    </source>
</evidence>
<keyword evidence="4 14" id="KW-0813">Transport</keyword>
<keyword evidence="11 14" id="KW-0406">Ion transport</keyword>
<comment type="function">
    <text evidence="14">Essential regulatory subunit of the mitochondrial calcium uniporter complex (uniplex), a complex that mediates calcium uptake into mitochondria.</text>
</comment>
<keyword evidence="8 14" id="KW-0106">Calcium</keyword>
<evidence type="ECO:0000256" key="1">
    <source>
        <dbReference type="ARBA" id="ARBA00004434"/>
    </source>
</evidence>
<accession>A0ABN8LVX7</accession>
<dbReference type="EMBL" id="CALNXI010000131">
    <property type="protein sequence ID" value="CAH3019950.1"/>
    <property type="molecule type" value="Genomic_DNA"/>
</dbReference>
<comment type="subcellular location">
    <subcellularLocation>
        <location evidence="1 14">Mitochondrion inner membrane</location>
        <topology evidence="1 14">Single-pass membrane protein</topology>
    </subcellularLocation>
</comment>
<evidence type="ECO:0000256" key="12">
    <source>
        <dbReference type="ARBA" id="ARBA00023128"/>
    </source>
</evidence>
<protein>
    <recommendedName>
        <fullName evidence="3 14">Essential MCU regulator, mitochondrial</fullName>
    </recommendedName>
    <alternativeName>
        <fullName evidence="14">Single-pass membrane protein with aspartate-rich tail 1, mitochondrial</fullName>
    </alternativeName>
</protein>
<evidence type="ECO:0000256" key="2">
    <source>
        <dbReference type="ARBA" id="ARBA00008958"/>
    </source>
</evidence>
<gene>
    <name evidence="15" type="ORF">PEVE_00004917</name>
</gene>
<evidence type="ECO:0000256" key="8">
    <source>
        <dbReference type="ARBA" id="ARBA00022837"/>
    </source>
</evidence>
<evidence type="ECO:0000256" key="14">
    <source>
        <dbReference type="RuleBase" id="RU369077"/>
    </source>
</evidence>
<evidence type="ECO:0000256" key="6">
    <source>
        <dbReference type="ARBA" id="ARBA00022692"/>
    </source>
</evidence>
<name>A0ABN8LVX7_9CNID</name>
<evidence type="ECO:0000256" key="7">
    <source>
        <dbReference type="ARBA" id="ARBA00022792"/>
    </source>
</evidence>
<dbReference type="PANTHER" id="PTHR33904">
    <property type="entry name" value="ESSENTIAL MCU REGULATOR, MITOCHONDRIAL"/>
    <property type="match status" value="1"/>
</dbReference>
<dbReference type="InterPro" id="IPR018782">
    <property type="entry name" value="MCU_reg"/>
</dbReference>
<keyword evidence="7 14" id="KW-0999">Mitochondrion inner membrane</keyword>
<comment type="subunit">
    <text evidence="14">Component of the uniplex complex. Interacts (via the transmembrane region) with MCU (via the first transmembrane region); the interaction is direct.</text>
</comment>
<comment type="caution">
    <text evidence="15">The sequence shown here is derived from an EMBL/GenBank/DDBJ whole genome shotgun (WGS) entry which is preliminary data.</text>
</comment>
<evidence type="ECO:0000256" key="13">
    <source>
        <dbReference type="ARBA" id="ARBA00023136"/>
    </source>
</evidence>
<evidence type="ECO:0000256" key="10">
    <source>
        <dbReference type="ARBA" id="ARBA00022989"/>
    </source>
</evidence>
<keyword evidence="12 14" id="KW-0496">Mitochondrion</keyword>
<evidence type="ECO:0000256" key="9">
    <source>
        <dbReference type="ARBA" id="ARBA00022946"/>
    </source>
</evidence>
<comment type="similarity">
    <text evidence="2 14">Belongs to the SMDT1/EMRE family.</text>
</comment>
<reference evidence="15 16" key="1">
    <citation type="submission" date="2022-05" db="EMBL/GenBank/DDBJ databases">
        <authorList>
            <consortium name="Genoscope - CEA"/>
            <person name="William W."/>
        </authorList>
    </citation>
    <scope>NUCLEOTIDE SEQUENCE [LARGE SCALE GENOMIC DNA]</scope>
</reference>
<proteinExistence type="inferred from homology"/>
<organism evidence="15 16">
    <name type="scientific">Porites evermanni</name>
    <dbReference type="NCBI Taxonomy" id="104178"/>
    <lineage>
        <taxon>Eukaryota</taxon>
        <taxon>Metazoa</taxon>
        <taxon>Cnidaria</taxon>
        <taxon>Anthozoa</taxon>
        <taxon>Hexacorallia</taxon>
        <taxon>Scleractinia</taxon>
        <taxon>Fungiina</taxon>
        <taxon>Poritidae</taxon>
        <taxon>Porites</taxon>
    </lineage>
</organism>